<dbReference type="OrthoDB" id="5296287at2759"/>
<evidence type="ECO:0000313" key="11">
    <source>
        <dbReference type="WBParaSite" id="BXY_0066400.1"/>
    </source>
</evidence>
<feature type="transmembrane region" description="Helical" evidence="5">
    <location>
        <begin position="207"/>
        <end position="234"/>
    </location>
</feature>
<feature type="transmembrane region" description="Helical" evidence="5">
    <location>
        <begin position="295"/>
        <end position="316"/>
    </location>
</feature>
<dbReference type="Proteomes" id="UP000582659">
    <property type="component" value="Unassembled WGS sequence"/>
</dbReference>
<keyword evidence="10" id="KW-1185">Reference proteome</keyword>
<reference evidence="8" key="2">
    <citation type="submission" date="2020-08" db="EMBL/GenBank/DDBJ databases">
        <authorList>
            <person name="Kikuchi T."/>
        </authorList>
    </citation>
    <scope>NUCLEOTIDE SEQUENCE</scope>
    <source>
        <strain evidence="7">Ka4C1</strain>
    </source>
</reference>
<feature type="transmembrane region" description="Helical" evidence="5">
    <location>
        <begin position="381"/>
        <end position="403"/>
    </location>
</feature>
<dbReference type="SMR" id="A0A1I7RIY2"/>
<evidence type="ECO:0000313" key="10">
    <source>
        <dbReference type="Proteomes" id="UP000659654"/>
    </source>
</evidence>
<dbReference type="InterPro" id="IPR005828">
    <property type="entry name" value="MFS_sugar_transport-like"/>
</dbReference>
<keyword evidence="4 5" id="KW-0472">Membrane</keyword>
<dbReference type="Proteomes" id="UP000095284">
    <property type="component" value="Unplaced"/>
</dbReference>
<dbReference type="EMBL" id="CAJFCV020000004">
    <property type="protein sequence ID" value="CAG9119172.1"/>
    <property type="molecule type" value="Genomic_DNA"/>
</dbReference>
<feature type="transmembrane region" description="Helical" evidence="5">
    <location>
        <begin position="442"/>
        <end position="462"/>
    </location>
</feature>
<evidence type="ECO:0000259" key="6">
    <source>
        <dbReference type="PROSITE" id="PS50850"/>
    </source>
</evidence>
<name>A0A1I7RIY2_BURXY</name>
<evidence type="ECO:0000256" key="4">
    <source>
        <dbReference type="ARBA" id="ARBA00023136"/>
    </source>
</evidence>
<dbReference type="PROSITE" id="PS50850">
    <property type="entry name" value="MFS"/>
    <property type="match status" value="1"/>
</dbReference>
<dbReference type="Gene3D" id="1.20.1250.20">
    <property type="entry name" value="MFS general substrate transporter like domains"/>
    <property type="match status" value="1"/>
</dbReference>
<feature type="transmembrane region" description="Helical" evidence="5">
    <location>
        <begin position="356"/>
        <end position="375"/>
    </location>
</feature>
<organism evidence="9 11">
    <name type="scientific">Bursaphelenchus xylophilus</name>
    <name type="common">Pinewood nematode worm</name>
    <name type="synonym">Aphelenchoides xylophilus</name>
    <dbReference type="NCBI Taxonomy" id="6326"/>
    <lineage>
        <taxon>Eukaryota</taxon>
        <taxon>Metazoa</taxon>
        <taxon>Ecdysozoa</taxon>
        <taxon>Nematoda</taxon>
        <taxon>Chromadorea</taxon>
        <taxon>Rhabditida</taxon>
        <taxon>Tylenchina</taxon>
        <taxon>Tylenchomorpha</taxon>
        <taxon>Aphelenchoidea</taxon>
        <taxon>Aphelenchoididae</taxon>
        <taxon>Bursaphelenchus</taxon>
    </lineage>
</organism>
<feature type="domain" description="Major facilitator superfamily (MFS) profile" evidence="6">
    <location>
        <begin position="45"/>
        <end position="466"/>
    </location>
</feature>
<dbReference type="eggNOG" id="KOG0255">
    <property type="taxonomic scope" value="Eukaryota"/>
</dbReference>
<dbReference type="InterPro" id="IPR020846">
    <property type="entry name" value="MFS_dom"/>
</dbReference>
<dbReference type="InterPro" id="IPR036259">
    <property type="entry name" value="MFS_trans_sf"/>
</dbReference>
<dbReference type="Pfam" id="PF00083">
    <property type="entry name" value="Sugar_tr"/>
    <property type="match status" value="1"/>
</dbReference>
<protein>
    <submittedName>
        <fullName evidence="7">(pine wood nematode) hypothetical protein</fullName>
    </submittedName>
    <submittedName>
        <fullName evidence="11">MFS domain-containing protein</fullName>
    </submittedName>
</protein>
<evidence type="ECO:0000256" key="5">
    <source>
        <dbReference type="SAM" id="Phobius"/>
    </source>
</evidence>
<feature type="transmembrane region" description="Helical" evidence="5">
    <location>
        <begin position="121"/>
        <end position="139"/>
    </location>
</feature>
<dbReference type="EMBL" id="CAJFDI010000004">
    <property type="protein sequence ID" value="CAD5228563.1"/>
    <property type="molecule type" value="Genomic_DNA"/>
</dbReference>
<evidence type="ECO:0000256" key="3">
    <source>
        <dbReference type="ARBA" id="ARBA00022989"/>
    </source>
</evidence>
<dbReference type="Proteomes" id="UP000659654">
    <property type="component" value="Unassembled WGS sequence"/>
</dbReference>
<evidence type="ECO:0000256" key="1">
    <source>
        <dbReference type="ARBA" id="ARBA00004141"/>
    </source>
</evidence>
<feature type="transmembrane region" description="Helical" evidence="5">
    <location>
        <begin position="34"/>
        <end position="55"/>
    </location>
</feature>
<evidence type="ECO:0000313" key="9">
    <source>
        <dbReference type="Proteomes" id="UP000095284"/>
    </source>
</evidence>
<sequence length="483" mass="53338">MFEFQAEREPLLWPVNANKMGAELVDSFSQTNPYILWIFIGSALAWCFTAPAMMLPAFTVGQTCTSGENCTLTDGTIIKEFDLIGNRAFIADISTTAYMFGNIIGASTLARAADFFGRRPLVVYCVLTSGLIGLFVLIIDNVYEYMAIRLLQGILFPGAGITCWCLGYESIGSKSRSYATLVFGGAWVLGYIALGPMAMLISNWRYLTVAASIPCIAAGVTFWFLLPESFYFLVSNKKEKELQRWLYNLNRFRFETSATAEDIISEHSRRHELSEMAAAQKKANFFVQLYTHKRLLMFTITMTYLWVCDAICYYGLSLFSSELAGNKYLNYVLLGLIELPSYFVAPYLLNFFGRRYSISGLHFLAGVGFIGALFVEHSTVSFVFWMIGKFGISCAFTSLYVYAAEIFPTHLRSGGIGACEVGARVGGTLAPALHALTAVSPILLTIIFIVLAIGGGIATLLLPETGGQHLPENTDDVENLKIV</sequence>
<keyword evidence="2 5" id="KW-0812">Transmembrane</keyword>
<feature type="transmembrane region" description="Helical" evidence="5">
    <location>
        <begin position="145"/>
        <end position="166"/>
    </location>
</feature>
<dbReference type="GO" id="GO:0016020">
    <property type="term" value="C:membrane"/>
    <property type="evidence" value="ECO:0007669"/>
    <property type="project" value="UniProtKB-SubCell"/>
</dbReference>
<accession>A0A1I7RIY2</accession>
<evidence type="ECO:0000313" key="7">
    <source>
        <dbReference type="EMBL" id="CAD5228563.1"/>
    </source>
</evidence>
<gene>
    <name evidence="7" type="ORF">BXYJ_LOCUS10507</name>
</gene>
<evidence type="ECO:0000313" key="8">
    <source>
        <dbReference type="EMBL" id="CAG9119172.1"/>
    </source>
</evidence>
<dbReference type="GO" id="GO:0022857">
    <property type="term" value="F:transmembrane transporter activity"/>
    <property type="evidence" value="ECO:0007669"/>
    <property type="project" value="InterPro"/>
</dbReference>
<dbReference type="WBParaSite" id="BXY_0066400.1">
    <property type="protein sequence ID" value="BXY_0066400.1"/>
    <property type="gene ID" value="BXY_0066400"/>
</dbReference>
<evidence type="ECO:0000256" key="2">
    <source>
        <dbReference type="ARBA" id="ARBA00022692"/>
    </source>
</evidence>
<proteinExistence type="predicted"/>
<dbReference type="SUPFAM" id="SSF103473">
    <property type="entry name" value="MFS general substrate transporter"/>
    <property type="match status" value="1"/>
</dbReference>
<feature type="transmembrane region" description="Helical" evidence="5">
    <location>
        <begin position="178"/>
        <end position="201"/>
    </location>
</feature>
<dbReference type="PANTHER" id="PTHR24064">
    <property type="entry name" value="SOLUTE CARRIER FAMILY 22 MEMBER"/>
    <property type="match status" value="1"/>
</dbReference>
<comment type="subcellular location">
    <subcellularLocation>
        <location evidence="1">Membrane</location>
        <topology evidence="1">Multi-pass membrane protein</topology>
    </subcellularLocation>
</comment>
<reference evidence="11" key="1">
    <citation type="submission" date="2016-11" db="UniProtKB">
        <authorList>
            <consortium name="WormBaseParasite"/>
        </authorList>
    </citation>
    <scope>IDENTIFICATION</scope>
</reference>
<feature type="transmembrane region" description="Helical" evidence="5">
    <location>
        <begin position="328"/>
        <end position="349"/>
    </location>
</feature>
<dbReference type="AlphaFoldDB" id="A0A1I7RIY2"/>
<keyword evidence="3 5" id="KW-1133">Transmembrane helix</keyword>